<dbReference type="STRING" id="1123282.SAMN02745823_01797"/>
<feature type="domain" description="SLH" evidence="3">
    <location>
        <begin position="493"/>
        <end position="551"/>
    </location>
</feature>
<feature type="domain" description="SLH" evidence="3">
    <location>
        <begin position="362"/>
        <end position="426"/>
    </location>
</feature>
<dbReference type="OrthoDB" id="411361at2"/>
<proteinExistence type="predicted"/>
<name>A0A1M5XGZ6_9FIRM</name>
<protein>
    <submittedName>
        <fullName evidence="4">S-layer homology domain-containing protein</fullName>
    </submittedName>
</protein>
<keyword evidence="5" id="KW-1185">Reference proteome</keyword>
<dbReference type="CDD" id="cd00688">
    <property type="entry name" value="ISOPREN_C2_like"/>
    <property type="match status" value="1"/>
</dbReference>
<reference evidence="4 5" key="1">
    <citation type="submission" date="2016-11" db="EMBL/GenBank/DDBJ databases">
        <authorList>
            <person name="Jaros S."/>
            <person name="Januszkiewicz K."/>
            <person name="Wedrychowicz H."/>
        </authorList>
    </citation>
    <scope>NUCLEOTIDE SEQUENCE [LARGE SCALE GENOMIC DNA]</scope>
    <source>
        <strain evidence="4 5">DSM 10068</strain>
    </source>
</reference>
<keyword evidence="2" id="KW-0732">Signal</keyword>
<feature type="chain" id="PRO_5012364299" evidence="2">
    <location>
        <begin position="27"/>
        <end position="551"/>
    </location>
</feature>
<dbReference type="RefSeq" id="WP_073077914.1">
    <property type="nucleotide sequence ID" value="NZ_FQXV01000005.1"/>
</dbReference>
<dbReference type="PANTHER" id="PTHR43308">
    <property type="entry name" value="OUTER MEMBRANE PROTEIN ALPHA-RELATED"/>
    <property type="match status" value="1"/>
</dbReference>
<evidence type="ECO:0000259" key="3">
    <source>
        <dbReference type="PROSITE" id="PS51272"/>
    </source>
</evidence>
<evidence type="ECO:0000256" key="2">
    <source>
        <dbReference type="SAM" id="SignalP"/>
    </source>
</evidence>
<dbReference type="PROSITE" id="PS51272">
    <property type="entry name" value="SLH"/>
    <property type="match status" value="3"/>
</dbReference>
<dbReference type="Pfam" id="PF00395">
    <property type="entry name" value="SLH"/>
    <property type="match status" value="3"/>
</dbReference>
<accession>A0A1M5XGZ6</accession>
<dbReference type="AlphaFoldDB" id="A0A1M5XGZ6"/>
<dbReference type="Gene3D" id="1.50.10.20">
    <property type="match status" value="1"/>
</dbReference>
<feature type="domain" description="SLH" evidence="3">
    <location>
        <begin position="427"/>
        <end position="485"/>
    </location>
</feature>
<dbReference type="Proteomes" id="UP000183995">
    <property type="component" value="Unassembled WGS sequence"/>
</dbReference>
<keyword evidence="1" id="KW-0677">Repeat</keyword>
<sequence>MKAMSKALSVFLILILAISAAVPAMAADKTALQSDVAGTAAYMYKTVPDPLVGSIGGEWAVIGLARSGYDVPDTYYQNYYATVEAYVKEHSGVLDERKYTEYSRVTVALTAIGRDPANVAGYNLLTPLGDFDKTIWQGINGPIWALIALDSGSYAMPKNTGAKTQATRQMYVDEILSRQLADGGWSLTGKGGSAEAADPDLTGMALQALAKYMSDNDVKTAVDKALTCLSGLQTSSGGFFSWGAASSESVVQVLVGLCELGVSVDDSRFVKNEKTLLDNLLTYRQQDGSFEHTADGSGSNQMATEQGFYGIVAALRAAEGKSSLYRMSDAIKTGGDTSGPKAGEGLAGKNADVRPVPVAYPGKTFSDIAGESAQASRPAIEALAERGIISGKTDTTFDPDATMTRAEFAAMVVRGLGLTPKAGGAFTDVPPSEWYAAYVGTVSSYGIAGGVTAETFAPQSAITREEAAVMLARAAALCGLDTALDGGAVRDVLAQFTDYTASSDWARQALAFCYQEGILPEEDIQIRPKDPAKRSEVAQMLFGMLGDANLL</sequence>
<evidence type="ECO:0000313" key="4">
    <source>
        <dbReference type="EMBL" id="SHH98902.1"/>
    </source>
</evidence>
<gene>
    <name evidence="4" type="ORF">SAMN02745823_01797</name>
</gene>
<evidence type="ECO:0000256" key="1">
    <source>
        <dbReference type="ARBA" id="ARBA00022737"/>
    </source>
</evidence>
<feature type="signal peptide" evidence="2">
    <location>
        <begin position="1"/>
        <end position="26"/>
    </location>
</feature>
<dbReference type="SUPFAM" id="SSF48239">
    <property type="entry name" value="Terpenoid cyclases/Protein prenyltransferases"/>
    <property type="match status" value="1"/>
</dbReference>
<dbReference type="PANTHER" id="PTHR43308:SF5">
    <property type="entry name" value="S-LAYER PROTEIN _ PEPTIDOGLYCAN ENDO-BETA-N-ACETYLGLUCOSAMINIDASE"/>
    <property type="match status" value="1"/>
</dbReference>
<dbReference type="InterPro" id="IPR001119">
    <property type="entry name" value="SLH_dom"/>
</dbReference>
<dbReference type="InterPro" id="IPR051465">
    <property type="entry name" value="Cell_Envelope_Struct_Comp"/>
</dbReference>
<organism evidence="4 5">
    <name type="scientific">Sporobacter termitidis DSM 10068</name>
    <dbReference type="NCBI Taxonomy" id="1123282"/>
    <lineage>
        <taxon>Bacteria</taxon>
        <taxon>Bacillati</taxon>
        <taxon>Bacillota</taxon>
        <taxon>Clostridia</taxon>
        <taxon>Eubacteriales</taxon>
        <taxon>Oscillospiraceae</taxon>
        <taxon>Sporobacter</taxon>
    </lineage>
</organism>
<evidence type="ECO:0000313" key="5">
    <source>
        <dbReference type="Proteomes" id="UP000183995"/>
    </source>
</evidence>
<dbReference type="EMBL" id="FQXV01000005">
    <property type="protein sequence ID" value="SHH98902.1"/>
    <property type="molecule type" value="Genomic_DNA"/>
</dbReference>
<dbReference type="InterPro" id="IPR008930">
    <property type="entry name" value="Terpenoid_cyclase/PrenylTrfase"/>
</dbReference>